<dbReference type="EMBL" id="CP071090">
    <property type="protein sequence ID" value="QSQ23665.1"/>
    <property type="molecule type" value="Genomic_DNA"/>
</dbReference>
<gene>
    <name evidence="6" type="ORF">JY651_01380</name>
</gene>
<dbReference type="Proteomes" id="UP000662747">
    <property type="component" value="Chromosome"/>
</dbReference>
<dbReference type="Pfam" id="PF08551">
    <property type="entry name" value="DUF1751"/>
    <property type="match status" value="1"/>
</dbReference>
<accession>A0ABX7P1C8</accession>
<comment type="subcellular location">
    <subcellularLocation>
        <location evidence="1">Membrane</location>
        <topology evidence="1">Multi-pass membrane protein</topology>
    </subcellularLocation>
</comment>
<dbReference type="InterPro" id="IPR035952">
    <property type="entry name" value="Rhomboid-like_sf"/>
</dbReference>
<feature type="transmembrane region" description="Helical" evidence="5">
    <location>
        <begin position="157"/>
        <end position="178"/>
    </location>
</feature>
<evidence type="ECO:0000313" key="6">
    <source>
        <dbReference type="EMBL" id="QSQ23665.1"/>
    </source>
</evidence>
<feature type="transmembrane region" description="Helical" evidence="5">
    <location>
        <begin position="126"/>
        <end position="145"/>
    </location>
</feature>
<reference evidence="6 7" key="1">
    <citation type="submission" date="2021-02" db="EMBL/GenBank/DDBJ databases">
        <title>De Novo genome assembly of isolated myxobacteria.</title>
        <authorList>
            <person name="Stevens D.C."/>
        </authorList>
    </citation>
    <scope>NUCLEOTIDE SEQUENCE [LARGE SCALE GENOMIC DNA]</scope>
    <source>
        <strain evidence="7">SCPEA02</strain>
    </source>
</reference>
<feature type="transmembrane region" description="Helical" evidence="5">
    <location>
        <begin position="59"/>
        <end position="87"/>
    </location>
</feature>
<evidence type="ECO:0000256" key="2">
    <source>
        <dbReference type="ARBA" id="ARBA00022692"/>
    </source>
</evidence>
<dbReference type="InterPro" id="IPR013861">
    <property type="entry name" value="TMEM115/Pdh1/Rbl19"/>
</dbReference>
<keyword evidence="3 5" id="KW-1133">Transmembrane helix</keyword>
<dbReference type="Gene3D" id="1.20.1540.10">
    <property type="entry name" value="Rhomboid-like"/>
    <property type="match status" value="1"/>
</dbReference>
<sequence>MRPMRSFGGRGGGGLPGLETTAAKLAAALVAGSVMYHLTKGGQGGLLLLLPEYVLTRLFLWQPLTYAFVEASPFGIIFGAIITWSIGGYLESIWGGKRLLMVGLGITVLSGFLTALLGLLVPGATMQAYTGGNVMTSVLWVAYGLSIGRGETNFWGIPLSGNALAGIGAGFVVLMAVINGWQTQVPDLLALCMVFAYVRGANPRRLMLHFQHWRLQRQLKDRSKHLRVVPKNQDRPDRDQYLN</sequence>
<feature type="transmembrane region" description="Helical" evidence="5">
    <location>
        <begin position="184"/>
        <end position="201"/>
    </location>
</feature>
<evidence type="ECO:0000256" key="3">
    <source>
        <dbReference type="ARBA" id="ARBA00022989"/>
    </source>
</evidence>
<proteinExistence type="predicted"/>
<evidence type="ECO:0000256" key="1">
    <source>
        <dbReference type="ARBA" id="ARBA00004141"/>
    </source>
</evidence>
<evidence type="ECO:0000256" key="5">
    <source>
        <dbReference type="SAM" id="Phobius"/>
    </source>
</evidence>
<keyword evidence="2 5" id="KW-0812">Transmembrane</keyword>
<dbReference type="SMART" id="SM01160">
    <property type="entry name" value="DUF1751"/>
    <property type="match status" value="1"/>
</dbReference>
<dbReference type="RefSeq" id="WP_206725236.1">
    <property type="nucleotide sequence ID" value="NZ_CP071090.1"/>
</dbReference>
<organism evidence="6 7">
    <name type="scientific">Pyxidicoccus parkwayensis</name>
    <dbReference type="NCBI Taxonomy" id="2813578"/>
    <lineage>
        <taxon>Bacteria</taxon>
        <taxon>Pseudomonadati</taxon>
        <taxon>Myxococcota</taxon>
        <taxon>Myxococcia</taxon>
        <taxon>Myxococcales</taxon>
        <taxon>Cystobacterineae</taxon>
        <taxon>Myxococcaceae</taxon>
        <taxon>Pyxidicoccus</taxon>
    </lineage>
</organism>
<keyword evidence="7" id="KW-1185">Reference proteome</keyword>
<protein>
    <submittedName>
        <fullName evidence="6">DUF1751 domain-containing protein</fullName>
    </submittedName>
</protein>
<evidence type="ECO:0000256" key="4">
    <source>
        <dbReference type="ARBA" id="ARBA00023136"/>
    </source>
</evidence>
<evidence type="ECO:0000313" key="7">
    <source>
        <dbReference type="Proteomes" id="UP000662747"/>
    </source>
</evidence>
<dbReference type="SUPFAM" id="SSF144091">
    <property type="entry name" value="Rhomboid-like"/>
    <property type="match status" value="1"/>
</dbReference>
<keyword evidence="4 5" id="KW-0472">Membrane</keyword>
<name>A0ABX7P1C8_9BACT</name>
<feature type="transmembrane region" description="Helical" evidence="5">
    <location>
        <begin position="99"/>
        <end position="120"/>
    </location>
</feature>